<dbReference type="Pfam" id="PF08530">
    <property type="entry name" value="PepX_C"/>
    <property type="match status" value="1"/>
</dbReference>
<dbReference type="InterPro" id="IPR050585">
    <property type="entry name" value="Xaa-Pro_dipeptidyl-ppase/CocE"/>
</dbReference>
<dbReference type="AlphaFoldDB" id="A0A3A4N6C0"/>
<name>A0A3A4N6C0_ABYX5</name>
<dbReference type="NCBIfam" id="TIGR00976">
    <property type="entry name" value="CocE_NonD"/>
    <property type="match status" value="1"/>
</dbReference>
<dbReference type="InterPro" id="IPR000383">
    <property type="entry name" value="Xaa-Pro-like_dom"/>
</dbReference>
<dbReference type="Proteomes" id="UP000265882">
    <property type="component" value="Unassembled WGS sequence"/>
</dbReference>
<evidence type="ECO:0000259" key="2">
    <source>
        <dbReference type="SMART" id="SM00939"/>
    </source>
</evidence>
<dbReference type="InterPro" id="IPR013736">
    <property type="entry name" value="Xaa-Pro_dipept_C"/>
</dbReference>
<comment type="caution">
    <text evidence="3">The sequence shown here is derived from an EMBL/GenBank/DDBJ whole genome shotgun (WGS) entry which is preliminary data.</text>
</comment>
<feature type="domain" description="Xaa-Pro dipeptidyl-peptidase C-terminal" evidence="2">
    <location>
        <begin position="337"/>
        <end position="588"/>
    </location>
</feature>
<dbReference type="SUPFAM" id="SSF49785">
    <property type="entry name" value="Galactose-binding domain-like"/>
    <property type="match status" value="1"/>
</dbReference>
<organism evidence="3 4">
    <name type="scientific">Abyssobacteria bacterium (strain SURF_5)</name>
    <dbReference type="NCBI Taxonomy" id="2093360"/>
    <lineage>
        <taxon>Bacteria</taxon>
        <taxon>Pseudomonadati</taxon>
        <taxon>Candidatus Hydrogenedentota</taxon>
        <taxon>Candidatus Abyssobacteria</taxon>
    </lineage>
</organism>
<evidence type="ECO:0000256" key="1">
    <source>
        <dbReference type="ARBA" id="ARBA00022801"/>
    </source>
</evidence>
<dbReference type="InterPro" id="IPR008979">
    <property type="entry name" value="Galactose-bd-like_sf"/>
</dbReference>
<dbReference type="PANTHER" id="PTHR43056:SF10">
    <property type="entry name" value="COCE_NOND FAMILY, PUTATIVE (AFU_ORTHOLOGUE AFUA_7G00600)-RELATED"/>
    <property type="match status" value="1"/>
</dbReference>
<dbReference type="Pfam" id="PF02129">
    <property type="entry name" value="Peptidase_S15"/>
    <property type="match status" value="1"/>
</dbReference>
<gene>
    <name evidence="3" type="ORF">C4520_20910</name>
</gene>
<dbReference type="SMART" id="SM00939">
    <property type="entry name" value="PepX_C"/>
    <property type="match status" value="1"/>
</dbReference>
<accession>A0A3A4N6C0</accession>
<dbReference type="PANTHER" id="PTHR43056">
    <property type="entry name" value="PEPTIDASE S9 PROLYL OLIGOPEPTIDASE"/>
    <property type="match status" value="1"/>
</dbReference>
<evidence type="ECO:0000313" key="3">
    <source>
        <dbReference type="EMBL" id="RJP14892.1"/>
    </source>
</evidence>
<protein>
    <submittedName>
        <fullName evidence="3">CocE/NonD family hydrolase</fullName>
    </submittedName>
</protein>
<dbReference type="Gene3D" id="3.40.50.1820">
    <property type="entry name" value="alpha/beta hydrolase"/>
    <property type="match status" value="1"/>
</dbReference>
<evidence type="ECO:0000313" key="4">
    <source>
        <dbReference type="Proteomes" id="UP000265882"/>
    </source>
</evidence>
<reference evidence="3 4" key="1">
    <citation type="journal article" date="2017" name="ISME J.">
        <title>Energy and carbon metabolisms in a deep terrestrial subsurface fluid microbial community.</title>
        <authorList>
            <person name="Momper L."/>
            <person name="Jungbluth S.P."/>
            <person name="Lee M.D."/>
            <person name="Amend J.P."/>
        </authorList>
    </citation>
    <scope>NUCLEOTIDE SEQUENCE [LARGE SCALE GENOMIC DNA]</scope>
    <source>
        <strain evidence="3">SURF_5</strain>
    </source>
</reference>
<dbReference type="InterPro" id="IPR005674">
    <property type="entry name" value="CocE/Ser_esterase"/>
</dbReference>
<sequence>MRDWKKITVVGGGLLFLLVFAVSFENLKGRAIALYMDLPQPAYSVKIDRDVMIPMSDGVRLAADIYRPGKPGKYPVIVTRTPYGKRNPHHKYAFAGKMFASQGFAFVVQDVRGKYDSEGDFYPYIWEGRDGHDTFEWAGVQDWSSGKVGTYGFSYWGSTQWLSAPYQSKYLRAMVPIVTSQDLYPRWMYNGVFRYNDVLFWHYGNSGRYERSLEHIDIDLALQTLPLIEADDSMGADIPSYNDWVSHPTPDQYWDAIRVDTLVDQIQAPALLIGGWYDYYLELMLEDFNRMVTMGGSEEARQSRIIVGPWTHESVSKFDDVDFGPQADFMQQIKAMLSWYNFWLRDDGAEMPSDSPVTIFVMGGNEWREEAEWPLARTQFTKYYLHSNGNANTSGGDGILSPELPGEEPPDHFTYDPANPVPSLGGTSIYGNATPGPRDQRQIEMRPDVLVYTTPPLDEEIEIIGPVSAIIYASSSAVDTDFSVKLVDVYPDGKAINLRSGMVRARYRDSFTEPAFLEENEIYEFEIPVGATANLFKKDHCIRIEVSSSHFPEFGRNLNTGADIASDREMVTAKQTIFHDQDNPSYVLLPLIPSDT</sequence>
<dbReference type="EMBL" id="QZKU01000140">
    <property type="protein sequence ID" value="RJP14892.1"/>
    <property type="molecule type" value="Genomic_DNA"/>
</dbReference>
<dbReference type="Gene3D" id="1.10.3020.10">
    <property type="entry name" value="alpha-amino acid ester hydrolase ( Helical cap domain)"/>
    <property type="match status" value="1"/>
</dbReference>
<dbReference type="InterPro" id="IPR029058">
    <property type="entry name" value="AB_hydrolase_fold"/>
</dbReference>
<proteinExistence type="predicted"/>
<dbReference type="SUPFAM" id="SSF53474">
    <property type="entry name" value="alpha/beta-Hydrolases"/>
    <property type="match status" value="1"/>
</dbReference>
<dbReference type="Gene3D" id="2.60.120.260">
    <property type="entry name" value="Galactose-binding domain-like"/>
    <property type="match status" value="1"/>
</dbReference>
<keyword evidence="1 3" id="KW-0378">Hydrolase</keyword>
<dbReference type="GO" id="GO:0008239">
    <property type="term" value="F:dipeptidyl-peptidase activity"/>
    <property type="evidence" value="ECO:0007669"/>
    <property type="project" value="InterPro"/>
</dbReference>